<dbReference type="EMBL" id="BAABIA010000001">
    <property type="protein sequence ID" value="GAA5132533.1"/>
    <property type="molecule type" value="Genomic_DNA"/>
</dbReference>
<keyword evidence="1" id="KW-0732">Signal</keyword>
<name>A0ABP9NY03_9BACT</name>
<organism evidence="2 3">
    <name type="scientific">Prosthecobacter algae</name>
    <dbReference type="NCBI Taxonomy" id="1144682"/>
    <lineage>
        <taxon>Bacteria</taxon>
        <taxon>Pseudomonadati</taxon>
        <taxon>Verrucomicrobiota</taxon>
        <taxon>Verrucomicrobiia</taxon>
        <taxon>Verrucomicrobiales</taxon>
        <taxon>Verrucomicrobiaceae</taxon>
        <taxon>Prosthecobacter</taxon>
    </lineage>
</organism>
<dbReference type="Proteomes" id="UP001499852">
    <property type="component" value="Unassembled WGS sequence"/>
</dbReference>
<accession>A0ABP9NY03</accession>
<keyword evidence="3" id="KW-1185">Reference proteome</keyword>
<feature type="chain" id="PRO_5046890082" evidence="1">
    <location>
        <begin position="21"/>
        <end position="116"/>
    </location>
</feature>
<evidence type="ECO:0000313" key="2">
    <source>
        <dbReference type="EMBL" id="GAA5132533.1"/>
    </source>
</evidence>
<evidence type="ECO:0000313" key="3">
    <source>
        <dbReference type="Proteomes" id="UP001499852"/>
    </source>
</evidence>
<gene>
    <name evidence="2" type="ORF">GCM10023213_00840</name>
</gene>
<reference evidence="3" key="1">
    <citation type="journal article" date="2019" name="Int. J. Syst. Evol. Microbiol.">
        <title>The Global Catalogue of Microorganisms (GCM) 10K type strain sequencing project: providing services to taxonomists for standard genome sequencing and annotation.</title>
        <authorList>
            <consortium name="The Broad Institute Genomics Platform"/>
            <consortium name="The Broad Institute Genome Sequencing Center for Infectious Disease"/>
            <person name="Wu L."/>
            <person name="Ma J."/>
        </authorList>
    </citation>
    <scope>NUCLEOTIDE SEQUENCE [LARGE SCALE GENOMIC DNA]</scope>
    <source>
        <strain evidence="3">JCM 18053</strain>
    </source>
</reference>
<proteinExistence type="predicted"/>
<protein>
    <submittedName>
        <fullName evidence="2">Uncharacterized protein</fullName>
    </submittedName>
</protein>
<feature type="signal peptide" evidence="1">
    <location>
        <begin position="1"/>
        <end position="20"/>
    </location>
</feature>
<comment type="caution">
    <text evidence="2">The sequence shown here is derived from an EMBL/GenBank/DDBJ whole genome shotgun (WGS) entry which is preliminary data.</text>
</comment>
<sequence>MLIGLSLALSLFFIYSSFEAKGQEATAQAPTADESYQKALEEEAARTKIAKQVFEEQVDLQKRYMVMIKEQETLFLRQAAAFEIQLKQIEQYGKILDTWEKQQKQYQQHLDTLTKK</sequence>
<evidence type="ECO:0000256" key="1">
    <source>
        <dbReference type="SAM" id="SignalP"/>
    </source>
</evidence>